<dbReference type="InterPro" id="IPR013815">
    <property type="entry name" value="ATP_grasp_subdomain_1"/>
</dbReference>
<evidence type="ECO:0000256" key="3">
    <source>
        <dbReference type="ARBA" id="ARBA00022840"/>
    </source>
</evidence>
<evidence type="ECO:0000259" key="5">
    <source>
        <dbReference type="PROSITE" id="PS50975"/>
    </source>
</evidence>
<evidence type="ECO:0000313" key="7">
    <source>
        <dbReference type="Proteomes" id="UP000294813"/>
    </source>
</evidence>
<dbReference type="Pfam" id="PF13535">
    <property type="entry name" value="ATP-grasp_4"/>
    <property type="match status" value="1"/>
</dbReference>
<dbReference type="EMBL" id="SLXT01000006">
    <property type="protein sequence ID" value="TCP65152.1"/>
    <property type="molecule type" value="Genomic_DNA"/>
</dbReference>
<evidence type="ECO:0000256" key="1">
    <source>
        <dbReference type="ARBA" id="ARBA00022598"/>
    </source>
</evidence>
<comment type="caution">
    <text evidence="6">The sequence shown here is derived from an EMBL/GenBank/DDBJ whole genome shotgun (WGS) entry which is preliminary data.</text>
</comment>
<evidence type="ECO:0000256" key="2">
    <source>
        <dbReference type="ARBA" id="ARBA00022741"/>
    </source>
</evidence>
<organism evidence="6 7">
    <name type="scientific">Heliophilum fasciatum</name>
    <dbReference type="NCBI Taxonomy" id="35700"/>
    <lineage>
        <taxon>Bacteria</taxon>
        <taxon>Bacillati</taxon>
        <taxon>Bacillota</taxon>
        <taxon>Clostridia</taxon>
        <taxon>Eubacteriales</taxon>
        <taxon>Heliobacteriaceae</taxon>
        <taxon>Heliophilum</taxon>
    </lineage>
</organism>
<gene>
    <name evidence="6" type="ORF">EDD73_10630</name>
</gene>
<keyword evidence="3 4" id="KW-0067">ATP-binding</keyword>
<sequence length="387" mass="45089">MNIIFLSPHFPPNFYRFCVRLRELGVNVLGIADEHFDRLRPELREALNEYYRVESMEDYDQLLRACGYFTHRYGKIDRIDSLNEHWLQLEAQLRTDFNIPGINEADIEQIKRKSRMKQTYRNAGVPVARGDLIATIEDARRLIDEIGYPVVVKPDIGVGAAHTYRINSDEELVTFFAEKPPVEYILEEFIDGDICSFDGLTDSDGNPVFITAHQYGDGIMETVNEDRHVFYYSMREVPGDLMEMGLRTLRAFNPRSRFFHFEFFRSRQNGQIIALEVNMRPPGGLTVDMFNYANDFDIYEQWAQILVHNRFTATYERKYHCAYVGRKSSKPYAHSHEAILDHLGYMIVHHEPINSIFSPALGDFGYLIRATDIHRIHEAVAYIHELS</sequence>
<evidence type="ECO:0000313" key="6">
    <source>
        <dbReference type="EMBL" id="TCP65152.1"/>
    </source>
</evidence>
<dbReference type="AlphaFoldDB" id="A0A4R2RME0"/>
<evidence type="ECO:0000256" key="4">
    <source>
        <dbReference type="PROSITE-ProRule" id="PRU00409"/>
    </source>
</evidence>
<dbReference type="GO" id="GO:0005524">
    <property type="term" value="F:ATP binding"/>
    <property type="evidence" value="ECO:0007669"/>
    <property type="project" value="UniProtKB-UniRule"/>
</dbReference>
<dbReference type="RefSeq" id="WP_131918572.1">
    <property type="nucleotide sequence ID" value="NZ_JAOQNU010000006.1"/>
</dbReference>
<reference evidence="6 7" key="1">
    <citation type="submission" date="2019-03" db="EMBL/GenBank/DDBJ databases">
        <title>Genomic Encyclopedia of Type Strains, Phase IV (KMG-IV): sequencing the most valuable type-strain genomes for metagenomic binning, comparative biology and taxonomic classification.</title>
        <authorList>
            <person name="Goeker M."/>
        </authorList>
    </citation>
    <scope>NUCLEOTIDE SEQUENCE [LARGE SCALE GENOMIC DNA]</scope>
    <source>
        <strain evidence="6 7">DSM 11170</strain>
    </source>
</reference>
<dbReference type="Gene3D" id="3.40.50.20">
    <property type="match status" value="1"/>
</dbReference>
<keyword evidence="7" id="KW-1185">Reference proteome</keyword>
<protein>
    <submittedName>
        <fullName evidence="6">ATP-grasp domain-containing protein</fullName>
    </submittedName>
</protein>
<dbReference type="Proteomes" id="UP000294813">
    <property type="component" value="Unassembled WGS sequence"/>
</dbReference>
<keyword evidence="1" id="KW-0436">Ligase</keyword>
<name>A0A4R2RME0_9FIRM</name>
<dbReference type="InterPro" id="IPR011761">
    <property type="entry name" value="ATP-grasp"/>
</dbReference>
<proteinExistence type="predicted"/>
<dbReference type="PROSITE" id="PS50975">
    <property type="entry name" value="ATP_GRASP"/>
    <property type="match status" value="1"/>
</dbReference>
<keyword evidence="2 4" id="KW-0547">Nucleotide-binding</keyword>
<dbReference type="OrthoDB" id="24041at2"/>
<accession>A0A4R2RME0</accession>
<dbReference type="GO" id="GO:0016874">
    <property type="term" value="F:ligase activity"/>
    <property type="evidence" value="ECO:0007669"/>
    <property type="project" value="UniProtKB-KW"/>
</dbReference>
<dbReference type="SUPFAM" id="SSF56059">
    <property type="entry name" value="Glutathione synthetase ATP-binding domain-like"/>
    <property type="match status" value="1"/>
</dbReference>
<feature type="domain" description="ATP-grasp" evidence="5">
    <location>
        <begin position="117"/>
        <end position="307"/>
    </location>
</feature>
<dbReference type="PANTHER" id="PTHR43585">
    <property type="entry name" value="FUMIPYRROLE BIOSYNTHESIS PROTEIN C"/>
    <property type="match status" value="1"/>
</dbReference>
<dbReference type="InterPro" id="IPR052032">
    <property type="entry name" value="ATP-dep_AA_Ligase"/>
</dbReference>
<dbReference type="Gene3D" id="3.30.1490.20">
    <property type="entry name" value="ATP-grasp fold, A domain"/>
    <property type="match status" value="1"/>
</dbReference>
<dbReference type="PANTHER" id="PTHR43585:SF2">
    <property type="entry name" value="ATP-GRASP ENZYME FSQD"/>
    <property type="match status" value="1"/>
</dbReference>
<dbReference type="Gene3D" id="3.30.470.20">
    <property type="entry name" value="ATP-grasp fold, B domain"/>
    <property type="match status" value="1"/>
</dbReference>
<dbReference type="GO" id="GO:0046872">
    <property type="term" value="F:metal ion binding"/>
    <property type="evidence" value="ECO:0007669"/>
    <property type="project" value="InterPro"/>
</dbReference>